<sequence length="105" mass="11750">MTLLRDAYRQKYEAQIEELNARLTVIRARAKRLAADAKIAAHEELADTDEKLAELKSRLSKLRNAGDGAFKDLKGGVESAWNDLDKAAKRAIKRFGTTPAKPRSR</sequence>
<organism evidence="2">
    <name type="scientific">mine drainage metagenome</name>
    <dbReference type="NCBI Taxonomy" id="410659"/>
    <lineage>
        <taxon>unclassified sequences</taxon>
        <taxon>metagenomes</taxon>
        <taxon>ecological metagenomes</taxon>
    </lineage>
</organism>
<proteinExistence type="predicted"/>
<gene>
    <name evidence="2" type="ORF">GALL_141930</name>
</gene>
<comment type="caution">
    <text evidence="2">The sequence shown here is derived from an EMBL/GenBank/DDBJ whole genome shotgun (WGS) entry which is preliminary data.</text>
</comment>
<evidence type="ECO:0008006" key="3">
    <source>
        <dbReference type="Google" id="ProtNLM"/>
    </source>
</evidence>
<name>A0A1J5SI04_9ZZZZ</name>
<accession>A0A1J5SI04</accession>
<keyword evidence="1" id="KW-0175">Coiled coil</keyword>
<reference evidence="2" key="1">
    <citation type="submission" date="2016-10" db="EMBL/GenBank/DDBJ databases">
        <title>Sequence of Gallionella enrichment culture.</title>
        <authorList>
            <person name="Poehlein A."/>
            <person name="Muehling M."/>
            <person name="Daniel R."/>
        </authorList>
    </citation>
    <scope>NUCLEOTIDE SEQUENCE</scope>
</reference>
<feature type="coiled-coil region" evidence="1">
    <location>
        <begin position="9"/>
        <end position="65"/>
    </location>
</feature>
<evidence type="ECO:0000313" key="2">
    <source>
        <dbReference type="EMBL" id="OIR03773.1"/>
    </source>
</evidence>
<dbReference type="EMBL" id="MLJW01000063">
    <property type="protein sequence ID" value="OIR03773.1"/>
    <property type="molecule type" value="Genomic_DNA"/>
</dbReference>
<evidence type="ECO:0000256" key="1">
    <source>
        <dbReference type="SAM" id="Coils"/>
    </source>
</evidence>
<protein>
    <recommendedName>
        <fullName evidence="3">Coiled coil domain-containing protein</fullName>
    </recommendedName>
</protein>
<dbReference type="AlphaFoldDB" id="A0A1J5SI04"/>